<keyword evidence="1" id="KW-0597">Phosphoprotein</keyword>
<dbReference type="Gene3D" id="2.60.40.790">
    <property type="match status" value="1"/>
</dbReference>
<dbReference type="GeneID" id="106161485"/>
<evidence type="ECO:0000256" key="2">
    <source>
        <dbReference type="SAM" id="MobiDB-lite"/>
    </source>
</evidence>
<dbReference type="Proteomes" id="UP000085678">
    <property type="component" value="Unplaced"/>
</dbReference>
<dbReference type="InterPro" id="IPR008978">
    <property type="entry name" value="HSP20-like_chaperone"/>
</dbReference>
<dbReference type="InterPro" id="IPR007052">
    <property type="entry name" value="CS_dom"/>
</dbReference>
<protein>
    <submittedName>
        <fullName evidence="5 6">NudC domain-containing protein 3</fullName>
    </submittedName>
</protein>
<dbReference type="Pfam" id="PF04969">
    <property type="entry name" value="CS"/>
    <property type="match status" value="1"/>
</dbReference>
<dbReference type="Pfam" id="PF14050">
    <property type="entry name" value="Nudc_N"/>
    <property type="match status" value="1"/>
</dbReference>
<dbReference type="SUPFAM" id="SSF49764">
    <property type="entry name" value="HSP20-like chaperones"/>
    <property type="match status" value="1"/>
</dbReference>
<proteinExistence type="predicted"/>
<organism evidence="4 6">
    <name type="scientific">Lingula anatina</name>
    <name type="common">Brachiopod</name>
    <name type="synonym">Lingula unguis</name>
    <dbReference type="NCBI Taxonomy" id="7574"/>
    <lineage>
        <taxon>Eukaryota</taxon>
        <taxon>Metazoa</taxon>
        <taxon>Spiralia</taxon>
        <taxon>Lophotrochozoa</taxon>
        <taxon>Brachiopoda</taxon>
        <taxon>Linguliformea</taxon>
        <taxon>Lingulata</taxon>
        <taxon>Lingulida</taxon>
        <taxon>Linguloidea</taxon>
        <taxon>Lingulidae</taxon>
        <taxon>Lingula</taxon>
    </lineage>
</organism>
<dbReference type="GO" id="GO:0051082">
    <property type="term" value="F:unfolded protein binding"/>
    <property type="evidence" value="ECO:0007669"/>
    <property type="project" value="TreeGrafter"/>
</dbReference>
<dbReference type="GeneID" id="106169947"/>
<dbReference type="PROSITE" id="PS51203">
    <property type="entry name" value="CS"/>
    <property type="match status" value="1"/>
</dbReference>
<evidence type="ECO:0000256" key="1">
    <source>
        <dbReference type="ARBA" id="ARBA00022553"/>
    </source>
</evidence>
<sequence>MALQEQYDTALLGILQNEGSLANFIDVIMGFLYRRTDFYRIMKSKEDKLGFPEGIAVQHVLRAYQKYADKAKKDEEKRQKLIEAKQRLKEQKMGAITEEAEEQNGDEVSSPKPQDTPNEPCLPQVAEEVTVDTGQGDHGQEEMAEAAGDVNMEEQDEDLEQTRMQKIFQSNPESYNGAIRDRYSWTQSITDLDVRVKVPNFILKGRDVKVDIQKKHLHVAFRDPDGMMVDVINEDLTWDINKQESIWTLVPGQHVHINLEKVQERWWEAVLVGEPKISTRKIDPSRPITDLDEEAQSKVGEMMYNEQRKRMGLPTSEEQKVNDMLKKAWDAEGSPFKGQPFDPSKINVSGNTMTFNN</sequence>
<accession>A0A1S3J480</accession>
<evidence type="ECO:0000259" key="3">
    <source>
        <dbReference type="PROSITE" id="PS51203"/>
    </source>
</evidence>
<evidence type="ECO:0000313" key="4">
    <source>
        <dbReference type="Proteomes" id="UP000085678"/>
    </source>
</evidence>
<dbReference type="KEGG" id="lak:106161485"/>
<dbReference type="AlphaFoldDB" id="A0A1S3J480"/>
<dbReference type="PANTHER" id="PTHR12356">
    <property type="entry name" value="NUCLEAR MOVEMENT PROTEIN NUDC"/>
    <property type="match status" value="1"/>
</dbReference>
<gene>
    <name evidence="6" type="primary">LOC106169947</name>
    <name evidence="5" type="synonym">LOC106161485</name>
</gene>
<evidence type="ECO:0000313" key="6">
    <source>
        <dbReference type="RefSeq" id="XP_013405071.1"/>
    </source>
</evidence>
<evidence type="ECO:0000313" key="5">
    <source>
        <dbReference type="RefSeq" id="XP_013393896.1"/>
    </source>
</evidence>
<dbReference type="GO" id="GO:0005737">
    <property type="term" value="C:cytoplasm"/>
    <property type="evidence" value="ECO:0007669"/>
    <property type="project" value="TreeGrafter"/>
</dbReference>
<dbReference type="GO" id="GO:0006457">
    <property type="term" value="P:protein folding"/>
    <property type="evidence" value="ECO:0007669"/>
    <property type="project" value="TreeGrafter"/>
</dbReference>
<name>A0A1S3J480_LINAN</name>
<dbReference type="OrthoDB" id="515366at2759"/>
<reference evidence="5 6" key="1">
    <citation type="submission" date="2025-04" db="UniProtKB">
        <authorList>
            <consortium name="RefSeq"/>
        </authorList>
    </citation>
    <scope>IDENTIFICATION</scope>
    <source>
        <tissue evidence="5 6">Gonads</tissue>
    </source>
</reference>
<dbReference type="STRING" id="7574.A0A1S3J480"/>
<dbReference type="RefSeq" id="XP_013393896.1">
    <property type="nucleotide sequence ID" value="XM_013538442.1"/>
</dbReference>
<dbReference type="RefSeq" id="XP_013405071.1">
    <property type="nucleotide sequence ID" value="XM_013549617.2"/>
</dbReference>
<dbReference type="InterPro" id="IPR037898">
    <property type="entry name" value="NudC_fam"/>
</dbReference>
<keyword evidence="4" id="KW-1185">Reference proteome</keyword>
<dbReference type="InterPro" id="IPR025934">
    <property type="entry name" value="NudC_N_dom"/>
</dbReference>
<dbReference type="KEGG" id="lak:106169947"/>
<feature type="domain" description="CS" evidence="3">
    <location>
        <begin position="178"/>
        <end position="271"/>
    </location>
</feature>
<feature type="region of interest" description="Disordered" evidence="2">
    <location>
        <begin position="97"/>
        <end position="121"/>
    </location>
</feature>
<dbReference type="PANTHER" id="PTHR12356:SF19">
    <property type="entry name" value="NUDC DOMAIN-CONTAINING PROTEIN 3"/>
    <property type="match status" value="1"/>
</dbReference>